<evidence type="ECO:0000313" key="6">
    <source>
        <dbReference type="EMBL" id="MFC7150060.1"/>
    </source>
</evidence>
<proteinExistence type="predicted"/>
<feature type="transmembrane region" description="Helical" evidence="3">
    <location>
        <begin position="198"/>
        <end position="221"/>
    </location>
</feature>
<dbReference type="PROSITE" id="PS00080">
    <property type="entry name" value="MULTICOPPER_OXIDASE2"/>
    <property type="match status" value="1"/>
</dbReference>
<evidence type="ECO:0000259" key="4">
    <source>
        <dbReference type="Pfam" id="PF07731"/>
    </source>
</evidence>
<comment type="caution">
    <text evidence="6">The sequence shown here is derived from an EMBL/GenBank/DDBJ whole genome shotgun (WGS) entry which is preliminary data.</text>
</comment>
<evidence type="ECO:0000256" key="1">
    <source>
        <dbReference type="ARBA" id="ARBA00022723"/>
    </source>
</evidence>
<dbReference type="Pfam" id="PF07731">
    <property type="entry name" value="Cu-oxidase_2"/>
    <property type="match status" value="1"/>
</dbReference>
<keyword evidence="3" id="KW-0812">Transmembrane</keyword>
<dbReference type="Proteomes" id="UP001596378">
    <property type="component" value="Unassembled WGS sequence"/>
</dbReference>
<dbReference type="EMBL" id="JBHTAI010000009">
    <property type="protein sequence ID" value="MFC7150060.1"/>
    <property type="molecule type" value="Genomic_DNA"/>
</dbReference>
<dbReference type="RefSeq" id="WP_378046195.1">
    <property type="nucleotide sequence ID" value="NZ_JBHMDN010000010.1"/>
</dbReference>
<evidence type="ECO:0000256" key="3">
    <source>
        <dbReference type="SAM" id="Phobius"/>
    </source>
</evidence>
<dbReference type="SUPFAM" id="SSF49503">
    <property type="entry name" value="Cupredoxins"/>
    <property type="match status" value="2"/>
</dbReference>
<dbReference type="InterPro" id="IPR002355">
    <property type="entry name" value="Cu_oxidase_Cu_BS"/>
</dbReference>
<protein>
    <submittedName>
        <fullName evidence="6">Multicopper oxidase family protein</fullName>
    </submittedName>
</protein>
<feature type="domain" description="Plastocyanin-like" evidence="5">
    <location>
        <begin position="276"/>
        <end position="391"/>
    </location>
</feature>
<feature type="transmembrane region" description="Helical" evidence="3">
    <location>
        <begin position="6"/>
        <end position="25"/>
    </location>
</feature>
<feature type="transmembrane region" description="Helical" evidence="3">
    <location>
        <begin position="157"/>
        <end position="177"/>
    </location>
</feature>
<dbReference type="InterPro" id="IPR011707">
    <property type="entry name" value="Cu-oxidase-like_N"/>
</dbReference>
<feature type="transmembrane region" description="Helical" evidence="3">
    <location>
        <begin position="46"/>
        <end position="68"/>
    </location>
</feature>
<keyword evidence="3" id="KW-1133">Transmembrane helix</keyword>
<keyword evidence="3" id="KW-0472">Membrane</keyword>
<feature type="transmembrane region" description="Helical" evidence="3">
    <location>
        <begin position="80"/>
        <end position="99"/>
    </location>
</feature>
<dbReference type="PANTHER" id="PTHR11709">
    <property type="entry name" value="MULTI-COPPER OXIDASE"/>
    <property type="match status" value="1"/>
</dbReference>
<keyword evidence="7" id="KW-1185">Reference proteome</keyword>
<feature type="transmembrane region" description="Helical" evidence="3">
    <location>
        <begin position="132"/>
        <end position="151"/>
    </location>
</feature>
<accession>A0ABW2FDQ9</accession>
<sequence length="689" mass="75014">MFTILTGIAYASVFFLLILSWIAGSKASKLLYGGSTERLHRKTRKQIVWAAYLTVPALGIAAAALTMAATMNSVFWEDRVLLHLPLALIPLLSVWLLAVPRLTKLWRATRSVSAAPLPAEFRRMAAHPLAVLPYRISAIGAGTILYFMFVPPVPFRLGPILVPILLAAAAVAALGYAQERRYSAAGGRDAPASPLRRARWLRAAGISCVVIGAAALIFIVGSRGSRLPAEMSMADGPMDFGGGTELVHDPRTDMSLAMLTGPRDREPDRKFTLTAEKKTVELSPGKPFEAWTFNGQLPGPELRVKQGELVEVTLVNRDIEEGATVHWHGLDVPNAEDGVAGATQEAVMPGQKHVYRFVAEQTGTFWYHSHQHSQEAVKKGLFGSLVVEPENAEGSGAGEDDLIVMTHVWDGVGLAIGDRSGIQRKKVVPGTPVRLRLINTQDWLRQDYTLTGTPFRVAAIDGTELNEPRELEDVRIELTTGGRMDLTFLMPDAPVFLSVGRSGKLGVLLSRDGAGSVPDLPAKTTAFNPIDYGEPADTAITASSDFDREFEMVLDNKLAFYNGEFGSLYTINGEVFPNTPMFMVQEGDLVKTTIINRGAVDHPMHLHGHHMLVLSRNGEPSTGSPWYSDTLDVQPGEVYEVGFVADNPGLWMDHCHNLTHAAVGMSMHLMYEGITTPYKIGSETGNHPE</sequence>
<dbReference type="InterPro" id="IPR008972">
    <property type="entry name" value="Cupredoxin"/>
</dbReference>
<evidence type="ECO:0000259" key="5">
    <source>
        <dbReference type="Pfam" id="PF07732"/>
    </source>
</evidence>
<feature type="domain" description="Plastocyanin-like" evidence="4">
    <location>
        <begin position="567"/>
        <end position="670"/>
    </location>
</feature>
<gene>
    <name evidence="6" type="ORF">ACFQMJ_16155</name>
</gene>
<reference evidence="7" key="1">
    <citation type="journal article" date="2019" name="Int. J. Syst. Evol. Microbiol.">
        <title>The Global Catalogue of Microorganisms (GCM) 10K type strain sequencing project: providing services to taxonomists for standard genome sequencing and annotation.</title>
        <authorList>
            <consortium name="The Broad Institute Genomics Platform"/>
            <consortium name="The Broad Institute Genome Sequencing Center for Infectious Disease"/>
            <person name="Wu L."/>
            <person name="Ma J."/>
        </authorList>
    </citation>
    <scope>NUCLEOTIDE SEQUENCE [LARGE SCALE GENOMIC DNA]</scope>
    <source>
        <strain evidence="7">KCTC 12907</strain>
    </source>
</reference>
<dbReference type="InterPro" id="IPR045087">
    <property type="entry name" value="Cu-oxidase_fam"/>
</dbReference>
<name>A0ABW2FDQ9_9BACL</name>
<evidence type="ECO:0000256" key="2">
    <source>
        <dbReference type="ARBA" id="ARBA00023002"/>
    </source>
</evidence>
<keyword evidence="2" id="KW-0560">Oxidoreductase</keyword>
<dbReference type="Gene3D" id="2.60.40.420">
    <property type="entry name" value="Cupredoxins - blue copper proteins"/>
    <property type="match status" value="3"/>
</dbReference>
<evidence type="ECO:0000313" key="7">
    <source>
        <dbReference type="Proteomes" id="UP001596378"/>
    </source>
</evidence>
<dbReference type="CDD" id="cd04202">
    <property type="entry name" value="CuRO_D2_2dMcoN_like"/>
    <property type="match status" value="1"/>
</dbReference>
<organism evidence="6 7">
    <name type="scientific">Cohnella cellulosilytica</name>
    <dbReference type="NCBI Taxonomy" id="986710"/>
    <lineage>
        <taxon>Bacteria</taxon>
        <taxon>Bacillati</taxon>
        <taxon>Bacillota</taxon>
        <taxon>Bacilli</taxon>
        <taxon>Bacillales</taxon>
        <taxon>Paenibacillaceae</taxon>
        <taxon>Cohnella</taxon>
    </lineage>
</organism>
<keyword evidence="1" id="KW-0479">Metal-binding</keyword>
<dbReference type="Pfam" id="PF07732">
    <property type="entry name" value="Cu-oxidase_3"/>
    <property type="match status" value="1"/>
</dbReference>
<dbReference type="InterPro" id="IPR011706">
    <property type="entry name" value="Cu-oxidase_C"/>
</dbReference>